<dbReference type="PIRSF" id="PIRSF037213">
    <property type="entry name" value="UCP037213"/>
    <property type="match status" value="1"/>
</dbReference>
<dbReference type="Pfam" id="PF10007">
    <property type="entry name" value="DUF2250"/>
    <property type="match status" value="1"/>
</dbReference>
<sequence length="174" mass="20089">MAEAHDYGAEVAELLNDYEILRVLRHFQVARVDYAKNVTRYTEIPQERVRRHIERLREMGLLDIYRNTSIKRTEAKLKKSAEVHKHHTYFMINRKGELALKSITPKAYAMHLSPEELALLCRREDRVVSAGATGHLVSMGLVDRELGLTDLGTQVLDAARRMHLVRCEGQRTQL</sequence>
<dbReference type="EMBL" id="BMNY01000001">
    <property type="protein sequence ID" value="GGM75244.1"/>
    <property type="molecule type" value="Genomic_DNA"/>
</dbReference>
<keyword evidence="2" id="KW-1185">Reference proteome</keyword>
<evidence type="ECO:0000313" key="2">
    <source>
        <dbReference type="Proteomes" id="UP000632195"/>
    </source>
</evidence>
<proteinExistence type="predicted"/>
<dbReference type="Proteomes" id="UP000632195">
    <property type="component" value="Unassembled WGS sequence"/>
</dbReference>
<reference evidence="1" key="1">
    <citation type="journal article" date="2014" name="Int. J. Syst. Evol. Microbiol.">
        <title>Complete genome sequence of Corynebacterium casei LMG S-19264T (=DSM 44701T), isolated from a smear-ripened cheese.</title>
        <authorList>
            <consortium name="US DOE Joint Genome Institute (JGI-PGF)"/>
            <person name="Walter F."/>
            <person name="Albersmeier A."/>
            <person name="Kalinowski J."/>
            <person name="Ruckert C."/>
        </authorList>
    </citation>
    <scope>NUCLEOTIDE SEQUENCE</scope>
    <source>
        <strain evidence="1">JCM 13583</strain>
    </source>
</reference>
<dbReference type="RefSeq" id="WP_188681047.1">
    <property type="nucleotide sequence ID" value="NZ_BMNY01000001.1"/>
</dbReference>
<dbReference type="InterPro" id="IPR019254">
    <property type="entry name" value="DUF2250"/>
</dbReference>
<dbReference type="AlphaFoldDB" id="A0AA37BRM4"/>
<dbReference type="InterPro" id="IPR017139">
    <property type="entry name" value="UCP037213"/>
</dbReference>
<reference evidence="1" key="2">
    <citation type="submission" date="2022-09" db="EMBL/GenBank/DDBJ databases">
        <authorList>
            <person name="Sun Q."/>
            <person name="Ohkuma M."/>
        </authorList>
    </citation>
    <scope>NUCLEOTIDE SEQUENCE</scope>
    <source>
        <strain evidence="1">JCM 13583</strain>
    </source>
</reference>
<protein>
    <submittedName>
        <fullName evidence="1">Uncharacterized protein</fullName>
    </submittedName>
</protein>
<gene>
    <name evidence="1" type="ORF">GCM10007108_11450</name>
</gene>
<accession>A0AA37BRM4</accession>
<organism evidence="1 2">
    <name type="scientific">Thermogymnomonas acidicola</name>
    <dbReference type="NCBI Taxonomy" id="399579"/>
    <lineage>
        <taxon>Archaea</taxon>
        <taxon>Methanobacteriati</taxon>
        <taxon>Thermoplasmatota</taxon>
        <taxon>Thermoplasmata</taxon>
        <taxon>Thermoplasmatales</taxon>
        <taxon>Thermogymnomonas</taxon>
    </lineage>
</organism>
<evidence type="ECO:0000313" key="1">
    <source>
        <dbReference type="EMBL" id="GGM75244.1"/>
    </source>
</evidence>
<comment type="caution">
    <text evidence="1">The sequence shown here is derived from an EMBL/GenBank/DDBJ whole genome shotgun (WGS) entry which is preliminary data.</text>
</comment>
<name>A0AA37BRM4_9ARCH</name>